<dbReference type="Proteomes" id="UP001148018">
    <property type="component" value="Unassembled WGS sequence"/>
</dbReference>
<organism evidence="2 3">
    <name type="scientific">Muraenolepis orangiensis</name>
    <name type="common">Patagonian moray cod</name>
    <dbReference type="NCBI Taxonomy" id="630683"/>
    <lineage>
        <taxon>Eukaryota</taxon>
        <taxon>Metazoa</taxon>
        <taxon>Chordata</taxon>
        <taxon>Craniata</taxon>
        <taxon>Vertebrata</taxon>
        <taxon>Euteleostomi</taxon>
        <taxon>Actinopterygii</taxon>
        <taxon>Neopterygii</taxon>
        <taxon>Teleostei</taxon>
        <taxon>Neoteleostei</taxon>
        <taxon>Acanthomorphata</taxon>
        <taxon>Zeiogadaria</taxon>
        <taxon>Gadariae</taxon>
        <taxon>Gadiformes</taxon>
        <taxon>Muraenolepidoidei</taxon>
        <taxon>Muraenolepididae</taxon>
        <taxon>Muraenolepis</taxon>
    </lineage>
</organism>
<keyword evidence="3" id="KW-1185">Reference proteome</keyword>
<comment type="caution">
    <text evidence="2">The sequence shown here is derived from an EMBL/GenBank/DDBJ whole genome shotgun (WGS) entry which is preliminary data.</text>
</comment>
<dbReference type="PANTHER" id="PTHR33244">
    <property type="entry name" value="INTEGRASE CATALYTIC DOMAIN-CONTAINING PROTEIN-RELATED"/>
    <property type="match status" value="1"/>
</dbReference>
<gene>
    <name evidence="2" type="ORF">NHX12_022492</name>
</gene>
<sequence length="265" mass="29861">MLSLRNTPVTGLNMSPAQMLMGRVLRSTLPCSSAVLKQSTPEHIHDKIQDLQSRQKQHYDQHAKPLPTLTQGATVHMQTRRGWEPAIRQRVEPRSYTVQTPEGRMFRRNRQHLRKIHPSLFKDTHLDEHLDSEMAPAQTPEPVDPPAQGPPHIPPPVSMDSRPTSYTKSARVVRRPARLFRGNYPPNGRPLCRSLSGAVRDRCRCVCVCRCVCRCVFGCTDDSALVVLEIARPKPRAASCRSHGPRFAVHYTKTADYFLTAGAVH</sequence>
<reference evidence="2" key="1">
    <citation type="submission" date="2022-07" db="EMBL/GenBank/DDBJ databases">
        <title>Chromosome-level genome of Muraenolepis orangiensis.</title>
        <authorList>
            <person name="Kim J."/>
        </authorList>
    </citation>
    <scope>NUCLEOTIDE SEQUENCE</scope>
    <source>
        <strain evidence="2">KU_S4_2022</strain>
        <tissue evidence="2">Muscle</tissue>
    </source>
</reference>
<dbReference type="PANTHER" id="PTHR33244:SF3">
    <property type="entry name" value="PEPTIDASE A2 DOMAIN-CONTAINING PROTEIN"/>
    <property type="match status" value="1"/>
</dbReference>
<proteinExistence type="predicted"/>
<dbReference type="OrthoDB" id="775972at2759"/>
<feature type="compositionally biased region" description="Pro residues" evidence="1">
    <location>
        <begin position="142"/>
        <end position="157"/>
    </location>
</feature>
<dbReference type="AlphaFoldDB" id="A0A9Q0ERP7"/>
<feature type="region of interest" description="Disordered" evidence="1">
    <location>
        <begin position="135"/>
        <end position="170"/>
    </location>
</feature>
<name>A0A9Q0ERP7_9TELE</name>
<dbReference type="EMBL" id="JANIIK010000038">
    <property type="protein sequence ID" value="KAJ3610400.1"/>
    <property type="molecule type" value="Genomic_DNA"/>
</dbReference>
<evidence type="ECO:0000256" key="1">
    <source>
        <dbReference type="SAM" id="MobiDB-lite"/>
    </source>
</evidence>
<evidence type="ECO:0000313" key="2">
    <source>
        <dbReference type="EMBL" id="KAJ3610400.1"/>
    </source>
</evidence>
<accession>A0A9Q0ERP7</accession>
<evidence type="ECO:0000313" key="3">
    <source>
        <dbReference type="Proteomes" id="UP001148018"/>
    </source>
</evidence>
<protein>
    <submittedName>
        <fullName evidence="2">Uncharacterized protein</fullName>
    </submittedName>
</protein>